<comment type="caution">
    <text evidence="5">The sequence shown here is derived from an EMBL/GenBank/DDBJ whole genome shotgun (WGS) entry which is preliminary data.</text>
</comment>
<organism evidence="5 6">
    <name type="scientific">Leucobacter ruminantium</name>
    <dbReference type="NCBI Taxonomy" id="1289170"/>
    <lineage>
        <taxon>Bacteria</taxon>
        <taxon>Bacillati</taxon>
        <taxon>Actinomycetota</taxon>
        <taxon>Actinomycetes</taxon>
        <taxon>Micrococcales</taxon>
        <taxon>Microbacteriaceae</taxon>
        <taxon>Leucobacter</taxon>
    </lineage>
</organism>
<dbReference type="PANTHER" id="PTHR43537:SF5">
    <property type="entry name" value="UXU OPERON TRANSCRIPTIONAL REGULATOR"/>
    <property type="match status" value="1"/>
</dbReference>
<dbReference type="InterPro" id="IPR036390">
    <property type="entry name" value="WH_DNA-bd_sf"/>
</dbReference>
<dbReference type="Pfam" id="PF07729">
    <property type="entry name" value="FCD"/>
    <property type="match status" value="1"/>
</dbReference>
<dbReference type="Pfam" id="PF00392">
    <property type="entry name" value="GntR"/>
    <property type="match status" value="1"/>
</dbReference>
<dbReference type="InterPro" id="IPR036388">
    <property type="entry name" value="WH-like_DNA-bd_sf"/>
</dbReference>
<evidence type="ECO:0000313" key="5">
    <source>
        <dbReference type="EMBL" id="MBO1804376.1"/>
    </source>
</evidence>
<dbReference type="GO" id="GO:0003700">
    <property type="term" value="F:DNA-binding transcription factor activity"/>
    <property type="evidence" value="ECO:0007669"/>
    <property type="project" value="InterPro"/>
</dbReference>
<dbReference type="InterPro" id="IPR008920">
    <property type="entry name" value="TF_FadR/GntR_C"/>
</dbReference>
<dbReference type="GO" id="GO:0003677">
    <property type="term" value="F:DNA binding"/>
    <property type="evidence" value="ECO:0007669"/>
    <property type="project" value="UniProtKB-KW"/>
</dbReference>
<dbReference type="RefSeq" id="WP_208044872.1">
    <property type="nucleotide sequence ID" value="NZ_JAGDYL010000005.1"/>
</dbReference>
<sequence length="234" mass="25511">MSTLDAASALQRGPSLAEQAYAAIQELIISGVFTPQTVLSENDLARRLSISRSPLREAIRRLQDEGMLNESGPRGFSVPPITTEFVAHLYQVRRALEGEAAFLARNIPRDEIARVRRAMESIEADIAEGRSHSFAHGDAELHSLYIDRCGNPMLLHLIGRLQGPLARVRVFANPLHAHLRASIREHLAVLDAMEAEDPAALQRAVVRHIDGISERLLQHIESGGGENGGGDGDG</sequence>
<dbReference type="CDD" id="cd07377">
    <property type="entry name" value="WHTH_GntR"/>
    <property type="match status" value="1"/>
</dbReference>
<evidence type="ECO:0000259" key="4">
    <source>
        <dbReference type="PROSITE" id="PS50949"/>
    </source>
</evidence>
<protein>
    <submittedName>
        <fullName evidence="5">GntR family transcriptional regulator</fullName>
    </submittedName>
</protein>
<dbReference type="Gene3D" id="1.10.10.10">
    <property type="entry name" value="Winged helix-like DNA-binding domain superfamily/Winged helix DNA-binding domain"/>
    <property type="match status" value="1"/>
</dbReference>
<dbReference type="InterPro" id="IPR000524">
    <property type="entry name" value="Tscrpt_reg_HTH_GntR"/>
</dbReference>
<dbReference type="EMBL" id="JAGDYL010000005">
    <property type="protein sequence ID" value="MBO1804376.1"/>
    <property type="molecule type" value="Genomic_DNA"/>
</dbReference>
<evidence type="ECO:0000256" key="3">
    <source>
        <dbReference type="ARBA" id="ARBA00023163"/>
    </source>
</evidence>
<dbReference type="PRINTS" id="PR00035">
    <property type="entry name" value="HTHGNTR"/>
</dbReference>
<proteinExistence type="predicted"/>
<dbReference type="SMART" id="SM00895">
    <property type="entry name" value="FCD"/>
    <property type="match status" value="1"/>
</dbReference>
<dbReference type="SUPFAM" id="SSF48008">
    <property type="entry name" value="GntR ligand-binding domain-like"/>
    <property type="match status" value="1"/>
</dbReference>
<keyword evidence="3" id="KW-0804">Transcription</keyword>
<dbReference type="Gene3D" id="1.20.120.530">
    <property type="entry name" value="GntR ligand-binding domain-like"/>
    <property type="match status" value="1"/>
</dbReference>
<gene>
    <name evidence="5" type="ORF">J4H91_03475</name>
</gene>
<reference evidence="5" key="1">
    <citation type="submission" date="2021-03" db="EMBL/GenBank/DDBJ databases">
        <title>Leucobacter chromiisoli sp. nov., isolated from chromium-containing soil of chemical plant.</title>
        <authorList>
            <person name="Xu Z."/>
        </authorList>
    </citation>
    <scope>NUCLEOTIDE SEQUENCE</scope>
    <source>
        <strain evidence="5">A2</strain>
    </source>
</reference>
<dbReference type="PANTHER" id="PTHR43537">
    <property type="entry name" value="TRANSCRIPTIONAL REGULATOR, GNTR FAMILY"/>
    <property type="match status" value="1"/>
</dbReference>
<dbReference type="SMART" id="SM00345">
    <property type="entry name" value="HTH_GNTR"/>
    <property type="match status" value="1"/>
</dbReference>
<name>A0A939LUL4_9MICO</name>
<dbReference type="Proteomes" id="UP000664398">
    <property type="component" value="Unassembled WGS sequence"/>
</dbReference>
<keyword evidence="2" id="KW-0238">DNA-binding</keyword>
<accession>A0A939LUL4</accession>
<dbReference type="InterPro" id="IPR011711">
    <property type="entry name" value="GntR_C"/>
</dbReference>
<dbReference type="SUPFAM" id="SSF46785">
    <property type="entry name" value="Winged helix' DNA-binding domain"/>
    <property type="match status" value="1"/>
</dbReference>
<evidence type="ECO:0000256" key="1">
    <source>
        <dbReference type="ARBA" id="ARBA00023015"/>
    </source>
</evidence>
<evidence type="ECO:0000256" key="2">
    <source>
        <dbReference type="ARBA" id="ARBA00023125"/>
    </source>
</evidence>
<keyword evidence="6" id="KW-1185">Reference proteome</keyword>
<dbReference type="AlphaFoldDB" id="A0A939LUL4"/>
<dbReference type="PROSITE" id="PS50949">
    <property type="entry name" value="HTH_GNTR"/>
    <property type="match status" value="1"/>
</dbReference>
<evidence type="ECO:0000313" key="6">
    <source>
        <dbReference type="Proteomes" id="UP000664398"/>
    </source>
</evidence>
<feature type="domain" description="HTH gntR-type" evidence="4">
    <location>
        <begin position="14"/>
        <end position="81"/>
    </location>
</feature>
<keyword evidence="1" id="KW-0805">Transcription regulation</keyword>